<proteinExistence type="predicted"/>
<reference evidence="1 2" key="1">
    <citation type="journal article" date="2019" name="Sci. Rep.">
        <title>Orb-weaving spider Araneus ventricosus genome elucidates the spidroin gene catalogue.</title>
        <authorList>
            <person name="Kono N."/>
            <person name="Nakamura H."/>
            <person name="Ohtoshi R."/>
            <person name="Moran D.A.P."/>
            <person name="Shinohara A."/>
            <person name="Yoshida Y."/>
            <person name="Fujiwara M."/>
            <person name="Mori M."/>
            <person name="Tomita M."/>
            <person name="Arakawa K."/>
        </authorList>
    </citation>
    <scope>NUCLEOTIDE SEQUENCE [LARGE SCALE GENOMIC DNA]</scope>
</reference>
<dbReference type="EMBL" id="BGPR01000250">
    <property type="protein sequence ID" value="GBM08016.1"/>
    <property type="molecule type" value="Genomic_DNA"/>
</dbReference>
<accession>A0A4Y2CVN8</accession>
<organism evidence="1 2">
    <name type="scientific">Araneus ventricosus</name>
    <name type="common">Orbweaver spider</name>
    <name type="synonym">Epeira ventricosa</name>
    <dbReference type="NCBI Taxonomy" id="182803"/>
    <lineage>
        <taxon>Eukaryota</taxon>
        <taxon>Metazoa</taxon>
        <taxon>Ecdysozoa</taxon>
        <taxon>Arthropoda</taxon>
        <taxon>Chelicerata</taxon>
        <taxon>Arachnida</taxon>
        <taxon>Araneae</taxon>
        <taxon>Araneomorphae</taxon>
        <taxon>Entelegynae</taxon>
        <taxon>Araneoidea</taxon>
        <taxon>Araneidae</taxon>
        <taxon>Araneus</taxon>
    </lineage>
</organism>
<dbReference type="InterPro" id="IPR036397">
    <property type="entry name" value="RNaseH_sf"/>
</dbReference>
<dbReference type="PANTHER" id="PTHR47326">
    <property type="entry name" value="TRANSPOSABLE ELEMENT TC3 TRANSPOSASE-LIKE PROTEIN"/>
    <property type="match status" value="1"/>
</dbReference>
<dbReference type="PANTHER" id="PTHR47326:SF1">
    <property type="entry name" value="HTH PSQ-TYPE DOMAIN-CONTAINING PROTEIN"/>
    <property type="match status" value="1"/>
</dbReference>
<name>A0A4Y2CVN8_ARAVE</name>
<dbReference type="Gene3D" id="3.30.420.10">
    <property type="entry name" value="Ribonuclease H-like superfamily/Ribonuclease H"/>
    <property type="match status" value="1"/>
</dbReference>
<evidence type="ECO:0000313" key="2">
    <source>
        <dbReference type="Proteomes" id="UP000499080"/>
    </source>
</evidence>
<keyword evidence="2" id="KW-1185">Reference proteome</keyword>
<dbReference type="AlphaFoldDB" id="A0A4Y2CVN8"/>
<dbReference type="Proteomes" id="UP000499080">
    <property type="component" value="Unassembled WGS sequence"/>
</dbReference>
<gene>
    <name evidence="1" type="ORF">AVEN_71455_1</name>
</gene>
<dbReference type="GO" id="GO:0003676">
    <property type="term" value="F:nucleic acid binding"/>
    <property type="evidence" value="ECO:0007669"/>
    <property type="project" value="InterPro"/>
</dbReference>
<evidence type="ECO:0000313" key="1">
    <source>
        <dbReference type="EMBL" id="GBM08016.1"/>
    </source>
</evidence>
<comment type="caution">
    <text evidence="1">The sequence shown here is derived from an EMBL/GenBank/DDBJ whole genome shotgun (WGS) entry which is preliminary data.</text>
</comment>
<protein>
    <submittedName>
        <fullName evidence="1">Uncharacterized protein</fullName>
    </submittedName>
</protein>
<sequence>MRFNEFTFLTLRLVKRRCLQSTVFMQAGAPPYIGLCVQEVLHQYFTNERTIRRAIPCRWPSRSPYLIPYNFWLWDHLKCLIYNRNADNVATLKYRIKLQIRNINVELLNSVIEYAIQRMPFWNIESSTPSATCIRDTKIEFLVDFLGFL</sequence>